<keyword evidence="1" id="KW-1133">Transmembrane helix</keyword>
<dbReference type="VEuPathDB" id="VectorBase:GBRI017251"/>
<organism evidence="2 3">
    <name type="scientific">Glossina brevipalpis</name>
    <dbReference type="NCBI Taxonomy" id="37001"/>
    <lineage>
        <taxon>Eukaryota</taxon>
        <taxon>Metazoa</taxon>
        <taxon>Ecdysozoa</taxon>
        <taxon>Arthropoda</taxon>
        <taxon>Hexapoda</taxon>
        <taxon>Insecta</taxon>
        <taxon>Pterygota</taxon>
        <taxon>Neoptera</taxon>
        <taxon>Endopterygota</taxon>
        <taxon>Diptera</taxon>
        <taxon>Brachycera</taxon>
        <taxon>Muscomorpha</taxon>
        <taxon>Hippoboscoidea</taxon>
        <taxon>Glossinidae</taxon>
        <taxon>Glossina</taxon>
    </lineage>
</organism>
<evidence type="ECO:0000313" key="2">
    <source>
        <dbReference type="EnsemblMetazoa" id="GBRI017251-PA"/>
    </source>
</evidence>
<reference evidence="3" key="1">
    <citation type="submission" date="2014-03" db="EMBL/GenBank/DDBJ databases">
        <authorList>
            <person name="Aksoy S."/>
            <person name="Warren W."/>
            <person name="Wilson R.K."/>
        </authorList>
    </citation>
    <scope>NUCLEOTIDE SEQUENCE [LARGE SCALE GENOMIC DNA]</scope>
    <source>
        <strain evidence="3">IAEA</strain>
    </source>
</reference>
<name>A0A1A9WF21_9MUSC</name>
<keyword evidence="3" id="KW-1185">Reference proteome</keyword>
<sequence length="126" mass="14621">MFYDTLLTIATATATAIIVITTTTTTTMTTTNQQITLYITLYIIIRKFILIFGVGWFHRTVEGCCNSKFDLSQKYYHSIELLTKILTVFAKIGETERKVYNVIGETIRIEEDYTKYVRRTVRENDP</sequence>
<reference evidence="2" key="2">
    <citation type="submission" date="2020-05" db="UniProtKB">
        <authorList>
            <consortium name="EnsemblMetazoa"/>
        </authorList>
    </citation>
    <scope>IDENTIFICATION</scope>
    <source>
        <strain evidence="2">IAEA</strain>
    </source>
</reference>
<dbReference type="AlphaFoldDB" id="A0A1A9WF21"/>
<dbReference type="EnsemblMetazoa" id="GBRI017251-RA">
    <property type="protein sequence ID" value="GBRI017251-PA"/>
    <property type="gene ID" value="GBRI017251"/>
</dbReference>
<proteinExistence type="predicted"/>
<protein>
    <submittedName>
        <fullName evidence="2">Uncharacterized protein</fullName>
    </submittedName>
</protein>
<evidence type="ECO:0000256" key="1">
    <source>
        <dbReference type="SAM" id="Phobius"/>
    </source>
</evidence>
<dbReference type="Proteomes" id="UP000091820">
    <property type="component" value="Unassembled WGS sequence"/>
</dbReference>
<feature type="transmembrane region" description="Helical" evidence="1">
    <location>
        <begin position="35"/>
        <end position="57"/>
    </location>
</feature>
<evidence type="ECO:0000313" key="3">
    <source>
        <dbReference type="Proteomes" id="UP000091820"/>
    </source>
</evidence>
<feature type="transmembrane region" description="Helical" evidence="1">
    <location>
        <begin position="6"/>
        <end position="23"/>
    </location>
</feature>
<accession>A0A1A9WF21</accession>
<keyword evidence="1" id="KW-0472">Membrane</keyword>
<keyword evidence="1" id="KW-0812">Transmembrane</keyword>